<keyword evidence="1" id="KW-0175">Coiled coil</keyword>
<evidence type="ECO:0000256" key="1">
    <source>
        <dbReference type="SAM" id="Coils"/>
    </source>
</evidence>
<protein>
    <submittedName>
        <fullName evidence="2">Uncharacterized protein</fullName>
    </submittedName>
</protein>
<dbReference type="EMBL" id="MN740675">
    <property type="protein sequence ID" value="QHS80071.1"/>
    <property type="molecule type" value="Genomic_DNA"/>
</dbReference>
<accession>A0A6C0AL61</accession>
<reference evidence="2" key="1">
    <citation type="journal article" date="2020" name="Nature">
        <title>Giant virus diversity and host interactions through global metagenomics.</title>
        <authorList>
            <person name="Schulz F."/>
            <person name="Roux S."/>
            <person name="Paez-Espino D."/>
            <person name="Jungbluth S."/>
            <person name="Walsh D.A."/>
            <person name="Denef V.J."/>
            <person name="McMahon K.D."/>
            <person name="Konstantinidis K.T."/>
            <person name="Eloe-Fadrosh E.A."/>
            <person name="Kyrpides N.C."/>
            <person name="Woyke T."/>
        </authorList>
    </citation>
    <scope>NUCLEOTIDE SEQUENCE</scope>
    <source>
        <strain evidence="2">GVMAG-S-1039698-54</strain>
    </source>
</reference>
<sequence length="88" mass="10527">MTEIISNLSPEFLKLQKEKHNINISKKKIEKEISKLEKELKIHKQELKNVNKTIFKICKHKWRRNWEASHDDICKFYCGICGLNVCDK</sequence>
<name>A0A6C0AL61_9ZZZZ</name>
<proteinExistence type="predicted"/>
<organism evidence="2">
    <name type="scientific">viral metagenome</name>
    <dbReference type="NCBI Taxonomy" id="1070528"/>
    <lineage>
        <taxon>unclassified sequences</taxon>
        <taxon>metagenomes</taxon>
        <taxon>organismal metagenomes</taxon>
    </lineage>
</organism>
<feature type="coiled-coil region" evidence="1">
    <location>
        <begin position="19"/>
        <end position="53"/>
    </location>
</feature>
<dbReference type="AlphaFoldDB" id="A0A6C0AL61"/>
<evidence type="ECO:0000313" key="2">
    <source>
        <dbReference type="EMBL" id="QHS80071.1"/>
    </source>
</evidence>